<evidence type="ECO:0000256" key="2">
    <source>
        <dbReference type="SAM" id="SignalP"/>
    </source>
</evidence>
<keyword evidence="1" id="KW-1133">Transmembrane helix</keyword>
<keyword evidence="2" id="KW-0732">Signal</keyword>
<accession>A0ABD2IE89</accession>
<evidence type="ECO:0000313" key="4">
    <source>
        <dbReference type="Proteomes" id="UP001620626"/>
    </source>
</evidence>
<dbReference type="EMBL" id="JBICBT010001205">
    <property type="protein sequence ID" value="KAL3078539.1"/>
    <property type="molecule type" value="Genomic_DNA"/>
</dbReference>
<sequence>MKRLISFLLLFIIVSTNGTKLSNELNVVQSEIINNLKNSLESDGLVLFGGDGWMANTRKYAEWAHALVCSNKSAIIGSLNNFTGQFCAGFDKDWKNAKTKLIKAFGGQMALFQTLTDNGQNTLTKLKRDEETASEKHKVSVSQAIRESLKQIAAKMPLKINLETFYEQNKLGKLVKPSDIFGPIVETLWPKIVELITAKQAKGISVGGHPKLLAPNKRKKRQMDTIILMLALLIGGFFVLGLTIYALSFLIEFMLGPLIVVGSLVAIIWIILMQLF</sequence>
<feature type="transmembrane region" description="Helical" evidence="1">
    <location>
        <begin position="226"/>
        <end position="247"/>
    </location>
</feature>
<feature type="transmembrane region" description="Helical" evidence="1">
    <location>
        <begin position="254"/>
        <end position="275"/>
    </location>
</feature>
<comment type="caution">
    <text evidence="3">The sequence shown here is derived from an EMBL/GenBank/DDBJ whole genome shotgun (WGS) entry which is preliminary data.</text>
</comment>
<evidence type="ECO:0000313" key="3">
    <source>
        <dbReference type="EMBL" id="KAL3078539.1"/>
    </source>
</evidence>
<gene>
    <name evidence="3" type="ORF">niasHT_036887</name>
</gene>
<proteinExistence type="predicted"/>
<protein>
    <submittedName>
        <fullName evidence="3">Uncharacterized protein</fullName>
    </submittedName>
</protein>
<reference evidence="3 4" key="1">
    <citation type="submission" date="2024-10" db="EMBL/GenBank/DDBJ databases">
        <authorList>
            <person name="Kim D."/>
        </authorList>
    </citation>
    <scope>NUCLEOTIDE SEQUENCE [LARGE SCALE GENOMIC DNA]</scope>
    <source>
        <strain evidence="3">BH-2024</strain>
    </source>
</reference>
<dbReference type="Proteomes" id="UP001620626">
    <property type="component" value="Unassembled WGS sequence"/>
</dbReference>
<keyword evidence="1" id="KW-0812">Transmembrane</keyword>
<feature type="chain" id="PRO_5044762124" evidence="2">
    <location>
        <begin position="19"/>
        <end position="276"/>
    </location>
</feature>
<feature type="signal peptide" evidence="2">
    <location>
        <begin position="1"/>
        <end position="18"/>
    </location>
</feature>
<keyword evidence="1" id="KW-0472">Membrane</keyword>
<dbReference type="AlphaFoldDB" id="A0ABD2IE89"/>
<name>A0ABD2IE89_9BILA</name>
<evidence type="ECO:0000256" key="1">
    <source>
        <dbReference type="SAM" id="Phobius"/>
    </source>
</evidence>
<keyword evidence="4" id="KW-1185">Reference proteome</keyword>
<organism evidence="3 4">
    <name type="scientific">Heterodera trifolii</name>
    <dbReference type="NCBI Taxonomy" id="157864"/>
    <lineage>
        <taxon>Eukaryota</taxon>
        <taxon>Metazoa</taxon>
        <taxon>Ecdysozoa</taxon>
        <taxon>Nematoda</taxon>
        <taxon>Chromadorea</taxon>
        <taxon>Rhabditida</taxon>
        <taxon>Tylenchina</taxon>
        <taxon>Tylenchomorpha</taxon>
        <taxon>Tylenchoidea</taxon>
        <taxon>Heteroderidae</taxon>
        <taxon>Heteroderinae</taxon>
        <taxon>Heterodera</taxon>
    </lineage>
</organism>